<dbReference type="SMART" id="SM00295">
    <property type="entry name" value="B41"/>
    <property type="match status" value="1"/>
</dbReference>
<dbReference type="Pfam" id="PF17887">
    <property type="entry name" value="Jak1_Phl"/>
    <property type="match status" value="1"/>
</dbReference>
<dbReference type="GO" id="GO:0035556">
    <property type="term" value="P:intracellular signal transduction"/>
    <property type="evidence" value="ECO:0007669"/>
    <property type="project" value="TreeGrafter"/>
</dbReference>
<sequence length="916" mass="102544">MPLCQWGATTRGRKPDGDGAQPMATRGGLKVLLHWAGPGGGEPWVTFSEATLTAEEVCIHIAHKVGITPPCFNLFALFDVQAQVWLPPNHVLDMSRDSSLMLHFRMRFYFRNWHGMHPQEPAVYRCGPPGSEPSSEQAEQGVQLLDPASFEYLFEQGKHEFVNDVASLWELSSEEEIHHFQNESLGMAFLHLCHLALCHGVPLEKVAKKISFKDCIPRSFRQQIRQHNALTRLRLRSIFRKFLRAFQPGCLSRQVVMVKYLATLERLAPRFGTERVPVCHLELLAQAEGEPCYIRGPSDGGGGGGRRMPHAGPSGKKAKAQEVGSQPVDRPQEAPWAYFCDFQDITHISNLIVTRGPRANSRPLNLSHLSFHRVRQEDITQLSHLGQGTRTNVYEGLLRVGGGGPEEDKVDGGDPPMPGAGCEQELRVVLKVLDPSHHDIALVSERGQGMGGRVKRVRSLGHQHWENRKDPLETQCCRVTMTMDWHLHNDRDCLFHLGCPWGDRVGWGRGGVYSPQWPRSLSPPPQEDKSLVHSNVCGRNILLARLGLAEGTSPFIKLSDPGVGLSALSREERVERIPWTAPECLSGGANSLSTAADKWGFGATLLEICFDGEAPLQGRSPSEKERFYQKQHKLPEPSCPELATLTSQCLTYEPAQRPSFRTILRDLTQLQPQSFGYGHFGKVSLYCYDPTNDGTGEMVAVKALKADCGPQLREKSVQLVMEYVPLGSLRDYLPRHNVGLAQLLLFSQQICEGMAYLHAQHYVHRDLAARNVLLDNNRLVKIGDFGLAKAVPEGHEYAPECLKECKFYYASDVWSFGVTMYELLTYCDSTQSPPSKFIELIGLTQGQMTVLRLTELLERGERLPQPEKCPCEIYCLMKNCWKAEASFRPTFQNLIPILKTVHEKYQGQPPSVFSVC</sequence>
<evidence type="ECO:0000313" key="14">
    <source>
        <dbReference type="Proteomes" id="UP000437017"/>
    </source>
</evidence>
<dbReference type="InterPro" id="IPR008266">
    <property type="entry name" value="Tyr_kinase_AS"/>
</dbReference>
<evidence type="ECO:0000256" key="5">
    <source>
        <dbReference type="ARBA" id="ARBA00022777"/>
    </source>
</evidence>
<keyword evidence="7" id="KW-0727">SH2 domain</keyword>
<keyword evidence="2" id="KW-0597">Phosphoprotein</keyword>
<dbReference type="InterPro" id="IPR000299">
    <property type="entry name" value="FERM_domain"/>
</dbReference>
<dbReference type="InterPro" id="IPR041046">
    <property type="entry name" value="FERM_F2"/>
</dbReference>
<dbReference type="GO" id="GO:0012505">
    <property type="term" value="C:endomembrane system"/>
    <property type="evidence" value="ECO:0007669"/>
    <property type="project" value="UniProtKB-SubCell"/>
</dbReference>
<evidence type="ECO:0000259" key="11">
    <source>
        <dbReference type="PROSITE" id="PS50011"/>
    </source>
</evidence>
<dbReference type="InterPro" id="IPR020635">
    <property type="entry name" value="Tyr_kinase_cat_dom"/>
</dbReference>
<evidence type="ECO:0000256" key="8">
    <source>
        <dbReference type="ARBA" id="ARBA00023136"/>
    </source>
</evidence>
<dbReference type="PRINTS" id="PR01827">
    <property type="entry name" value="YKINASETYK2"/>
</dbReference>
<protein>
    <recommendedName>
        <fullName evidence="15">Non-specific protein-tyrosine kinase</fullName>
    </recommendedName>
</protein>
<dbReference type="OrthoDB" id="1915767at2759"/>
<comment type="subcellular location">
    <subcellularLocation>
        <location evidence="1">Endomembrane system</location>
    </subcellularLocation>
</comment>
<evidence type="ECO:0000256" key="4">
    <source>
        <dbReference type="ARBA" id="ARBA00022741"/>
    </source>
</evidence>
<evidence type="ECO:0000256" key="6">
    <source>
        <dbReference type="ARBA" id="ARBA00022840"/>
    </source>
</evidence>
<dbReference type="InterPro" id="IPR035963">
    <property type="entry name" value="FERM_2"/>
</dbReference>
<dbReference type="FunFam" id="1.10.510.10:FF:001512">
    <property type="entry name" value="Receptor tyrosine-protein kinase erbB-2"/>
    <property type="match status" value="1"/>
</dbReference>
<evidence type="ECO:0000313" key="13">
    <source>
        <dbReference type="EMBL" id="KAB0400204.1"/>
    </source>
</evidence>
<dbReference type="GO" id="GO:0060397">
    <property type="term" value="P:growth hormone receptor signaling pathway via JAK-STAT"/>
    <property type="evidence" value="ECO:0007669"/>
    <property type="project" value="TreeGrafter"/>
</dbReference>
<dbReference type="GO" id="GO:0030182">
    <property type="term" value="P:neuron differentiation"/>
    <property type="evidence" value="ECO:0007669"/>
    <property type="project" value="UniProtKB-ARBA"/>
</dbReference>
<dbReference type="InterPro" id="IPR041381">
    <property type="entry name" value="JAK1-3/TYK2_PHL_dom"/>
</dbReference>
<dbReference type="Gene3D" id="1.10.510.10">
    <property type="entry name" value="Transferase(Phosphotransferase) domain 1"/>
    <property type="match status" value="2"/>
</dbReference>
<comment type="caution">
    <text evidence="13">The sequence shown here is derived from an EMBL/GenBank/DDBJ whole genome shotgun (WGS) entry which is preliminary data.</text>
</comment>
<evidence type="ECO:0000256" key="3">
    <source>
        <dbReference type="ARBA" id="ARBA00022679"/>
    </source>
</evidence>
<evidence type="ECO:0008006" key="15">
    <source>
        <dbReference type="Google" id="ProtNLM"/>
    </source>
</evidence>
<dbReference type="GO" id="GO:0004715">
    <property type="term" value="F:non-membrane spanning protein tyrosine kinase activity"/>
    <property type="evidence" value="ECO:0007669"/>
    <property type="project" value="TreeGrafter"/>
</dbReference>
<dbReference type="Pfam" id="PF18377">
    <property type="entry name" value="FERM_F2"/>
    <property type="match status" value="1"/>
</dbReference>
<dbReference type="Pfam" id="PF18379">
    <property type="entry name" value="FERM_F1"/>
    <property type="match status" value="1"/>
</dbReference>
<keyword evidence="3" id="KW-0808">Transferase</keyword>
<dbReference type="GO" id="GO:0005524">
    <property type="term" value="F:ATP binding"/>
    <property type="evidence" value="ECO:0007669"/>
    <property type="project" value="UniProtKB-KW"/>
</dbReference>
<evidence type="ECO:0000256" key="2">
    <source>
        <dbReference type="ARBA" id="ARBA00022553"/>
    </source>
</evidence>
<gene>
    <name evidence="13" type="ORF">E2I00_009492</name>
</gene>
<dbReference type="PRINTS" id="PR00109">
    <property type="entry name" value="TYRKINASE"/>
</dbReference>
<dbReference type="EMBL" id="SGJD01001386">
    <property type="protein sequence ID" value="KAB0400204.1"/>
    <property type="molecule type" value="Genomic_DNA"/>
</dbReference>
<dbReference type="SUPFAM" id="SSF56112">
    <property type="entry name" value="Protein kinase-like (PK-like)"/>
    <property type="match status" value="2"/>
</dbReference>
<dbReference type="PANTHER" id="PTHR45807:SF6">
    <property type="entry name" value="NON-RECEPTOR TYROSINE-PROTEIN KINASE TYK2"/>
    <property type="match status" value="1"/>
</dbReference>
<dbReference type="PROSITE" id="PS50057">
    <property type="entry name" value="FERM_3"/>
    <property type="match status" value="1"/>
</dbReference>
<dbReference type="Gene3D" id="3.30.200.20">
    <property type="entry name" value="Phosphorylase Kinase, domain 1"/>
    <property type="match status" value="2"/>
</dbReference>
<dbReference type="InterPro" id="IPR051286">
    <property type="entry name" value="JAK"/>
</dbReference>
<dbReference type="GO" id="GO:0050793">
    <property type="term" value="P:regulation of developmental process"/>
    <property type="evidence" value="ECO:0007669"/>
    <property type="project" value="UniProtKB-ARBA"/>
</dbReference>
<name>A0A643CJ88_BALPH</name>
<dbReference type="GO" id="GO:0019221">
    <property type="term" value="P:cytokine-mediated signaling pathway"/>
    <property type="evidence" value="ECO:0007669"/>
    <property type="project" value="TreeGrafter"/>
</dbReference>
<dbReference type="AlphaFoldDB" id="A0A643CJ88"/>
<dbReference type="InterPro" id="IPR001245">
    <property type="entry name" value="Ser-Thr/Tyr_kinase_cat_dom"/>
</dbReference>
<keyword evidence="14" id="KW-1185">Reference proteome</keyword>
<dbReference type="Proteomes" id="UP000437017">
    <property type="component" value="Unassembled WGS sequence"/>
</dbReference>
<dbReference type="GO" id="GO:0005131">
    <property type="term" value="F:growth hormone receptor binding"/>
    <property type="evidence" value="ECO:0007669"/>
    <property type="project" value="TreeGrafter"/>
</dbReference>
<evidence type="ECO:0000256" key="7">
    <source>
        <dbReference type="ARBA" id="ARBA00022999"/>
    </source>
</evidence>
<dbReference type="InterPro" id="IPR016045">
    <property type="entry name" value="Tyr_kinase_non-rcpt_TYK2_N"/>
</dbReference>
<accession>A0A643CJ88</accession>
<evidence type="ECO:0000259" key="12">
    <source>
        <dbReference type="PROSITE" id="PS50057"/>
    </source>
</evidence>
<evidence type="ECO:0000256" key="9">
    <source>
        <dbReference type="ARBA" id="ARBA00023137"/>
    </source>
</evidence>
<keyword evidence="5" id="KW-0418">Kinase</keyword>
<dbReference type="InterPro" id="IPR019749">
    <property type="entry name" value="Band_41_domain"/>
</dbReference>
<keyword evidence="9" id="KW-0829">Tyrosine-protein kinase</keyword>
<dbReference type="GO" id="GO:0005829">
    <property type="term" value="C:cytosol"/>
    <property type="evidence" value="ECO:0007669"/>
    <property type="project" value="TreeGrafter"/>
</dbReference>
<dbReference type="PROSITE" id="PS00109">
    <property type="entry name" value="PROTEIN_KINASE_TYR"/>
    <property type="match status" value="1"/>
</dbReference>
<keyword evidence="8" id="KW-0472">Membrane</keyword>
<dbReference type="Pfam" id="PF07714">
    <property type="entry name" value="PK_Tyr_Ser-Thr"/>
    <property type="match status" value="2"/>
</dbReference>
<organism evidence="13 14">
    <name type="scientific">Balaenoptera physalus</name>
    <name type="common">Fin whale</name>
    <name type="synonym">Balaena physalus</name>
    <dbReference type="NCBI Taxonomy" id="9770"/>
    <lineage>
        <taxon>Eukaryota</taxon>
        <taxon>Metazoa</taxon>
        <taxon>Chordata</taxon>
        <taxon>Craniata</taxon>
        <taxon>Vertebrata</taxon>
        <taxon>Euteleostomi</taxon>
        <taxon>Mammalia</taxon>
        <taxon>Eutheria</taxon>
        <taxon>Laurasiatheria</taxon>
        <taxon>Artiodactyla</taxon>
        <taxon>Whippomorpha</taxon>
        <taxon>Cetacea</taxon>
        <taxon>Mysticeti</taxon>
        <taxon>Balaenopteridae</taxon>
        <taxon>Balaenoptera</taxon>
    </lineage>
</organism>
<proteinExistence type="predicted"/>
<keyword evidence="4" id="KW-0547">Nucleotide-binding</keyword>
<dbReference type="InterPro" id="IPR011009">
    <property type="entry name" value="Kinase-like_dom_sf"/>
</dbReference>
<dbReference type="SUPFAM" id="SSF47031">
    <property type="entry name" value="Second domain of FERM"/>
    <property type="match status" value="1"/>
</dbReference>
<dbReference type="InterPro" id="IPR041155">
    <property type="entry name" value="FERM_F1"/>
</dbReference>
<feature type="domain" description="FERM" evidence="12">
    <location>
        <begin position="27"/>
        <end position="397"/>
    </location>
</feature>
<dbReference type="InterPro" id="IPR000719">
    <property type="entry name" value="Prot_kinase_dom"/>
</dbReference>
<dbReference type="GO" id="GO:0048468">
    <property type="term" value="P:cell development"/>
    <property type="evidence" value="ECO:0007669"/>
    <property type="project" value="UniProtKB-ARBA"/>
</dbReference>
<evidence type="ECO:0000256" key="10">
    <source>
        <dbReference type="SAM" id="MobiDB-lite"/>
    </source>
</evidence>
<feature type="region of interest" description="Disordered" evidence="10">
    <location>
        <begin position="1"/>
        <end position="21"/>
    </location>
</feature>
<dbReference type="PANTHER" id="PTHR45807">
    <property type="entry name" value="TYROSINE-PROTEIN KINASE HOPSCOTCH"/>
    <property type="match status" value="1"/>
</dbReference>
<evidence type="ECO:0000256" key="1">
    <source>
        <dbReference type="ARBA" id="ARBA00004308"/>
    </source>
</evidence>
<reference evidence="13 14" key="1">
    <citation type="journal article" date="2019" name="PLoS ONE">
        <title>Genomic analyses reveal an absence of contemporary introgressive admixture between fin whales and blue whales, despite known hybrids.</title>
        <authorList>
            <person name="Westbury M.V."/>
            <person name="Petersen B."/>
            <person name="Lorenzen E.D."/>
        </authorList>
    </citation>
    <scope>NUCLEOTIDE SEQUENCE [LARGE SCALE GENOMIC DNA]</scope>
    <source>
        <strain evidence="13">FinWhale-01</strain>
    </source>
</reference>
<feature type="region of interest" description="Disordered" evidence="10">
    <location>
        <begin position="295"/>
        <end position="327"/>
    </location>
</feature>
<feature type="domain" description="Protein kinase" evidence="11">
    <location>
        <begin position="579"/>
        <end position="905"/>
    </location>
</feature>
<dbReference type="SMART" id="SM00219">
    <property type="entry name" value="TyrKc"/>
    <property type="match status" value="1"/>
</dbReference>
<keyword evidence="6" id="KW-0067">ATP-binding</keyword>
<dbReference type="PROSITE" id="PS50011">
    <property type="entry name" value="PROTEIN_KINASE_DOM"/>
    <property type="match status" value="1"/>
</dbReference>